<dbReference type="InterPro" id="IPR036148">
    <property type="entry name" value="MmgE/PrpD_sf"/>
</dbReference>
<dbReference type="InterPro" id="IPR005656">
    <property type="entry name" value="MmgE_PrpD"/>
</dbReference>
<feature type="domain" description="MmgE/PrpD C-terminal" evidence="3">
    <location>
        <begin position="278"/>
        <end position="432"/>
    </location>
</feature>
<dbReference type="InterPro" id="IPR042188">
    <property type="entry name" value="MmgE/PrpD_sf_2"/>
</dbReference>
<sequence length="461" mass="48440">MNPALPATPSDRFAAGLAEVCQFVSTLSWDAIPDAVRQRAVDVLCDDLAAMAAAAPEPELRRYAALLTARAGTAESPLLSPALPRVGRMEAASWNALAGNWCELDEGFRLAICHAGIYTLPALLAEATATRARLRDVLTALTGAYELVTRCAMSFHVMPPPVHGHALWSAVGAAAAVSLLRGHDAQTLLRAVSGAITTASMGPRSHLMAGVLIRNGWAAAGAVNGMQCADWAECGFGGAPASMEEVCAGIVKASLREGEITRELGTRWSLSHGYQKLYSCCQHGHSAVQACLALRADPGFEPQRIRAIRLDTHALALTLDTVHPTTTLGARFSMPHMVAAALALGTGSAAAFSQSTLSDPAVAALREKVRMRLADAPMPAPHDRPAWLEVELDDGQVLRASCLSATGSPDNPVTPAQFEDKLARLGADVLPRLPQAIAPAAWQAALDEETGAWLAALARQA</sequence>
<dbReference type="GO" id="GO:0016829">
    <property type="term" value="F:lyase activity"/>
    <property type="evidence" value="ECO:0007669"/>
    <property type="project" value="InterPro"/>
</dbReference>
<dbReference type="OrthoDB" id="8873320at2"/>
<dbReference type="InterPro" id="IPR045336">
    <property type="entry name" value="MmgE_PrpD_N"/>
</dbReference>
<dbReference type="Gene3D" id="3.30.1330.120">
    <property type="entry name" value="2-methylcitrate dehydratase PrpD"/>
    <property type="match status" value="1"/>
</dbReference>
<name>A0A0C6P6W7_BORBO</name>
<feature type="domain" description="MmgE/PrpD N-terminal" evidence="2">
    <location>
        <begin position="20"/>
        <end position="257"/>
    </location>
</feature>
<accession>A0A0C6P6W7</accession>
<dbReference type="KEGG" id="bbh:BN112_2109"/>
<evidence type="ECO:0000256" key="1">
    <source>
        <dbReference type="ARBA" id="ARBA00006174"/>
    </source>
</evidence>
<evidence type="ECO:0008006" key="6">
    <source>
        <dbReference type="Google" id="ProtNLM"/>
    </source>
</evidence>
<dbReference type="InterPro" id="IPR045337">
    <property type="entry name" value="MmgE_PrpD_C"/>
</dbReference>
<comment type="similarity">
    <text evidence="1">Belongs to the PrpD family.</text>
</comment>
<dbReference type="GeneID" id="56479973"/>
<dbReference type="InterPro" id="IPR042183">
    <property type="entry name" value="MmgE/PrpD_sf_1"/>
</dbReference>
<protein>
    <recommendedName>
        <fullName evidence="6">MmgE/PrpD family protein</fullName>
    </recommendedName>
</protein>
<dbReference type="AlphaFoldDB" id="A0A0C6P6W7"/>
<reference evidence="4 5" key="1">
    <citation type="journal article" date="2012" name="BMC Genomics">
        <title>Comparative genomics of the classical Bordetella subspecies: the evolution and exchange of virulence-associated diversity amongst closely related pathogens.</title>
        <authorList>
            <person name="Park J."/>
            <person name="Zhang Y."/>
            <person name="Buboltz A.M."/>
            <person name="Zhang X."/>
            <person name="Schuster S.C."/>
            <person name="Ahuja U."/>
            <person name="Liu M."/>
            <person name="Miller J.F."/>
            <person name="Sebaihia M."/>
            <person name="Bentley S.D."/>
            <person name="Parkhill J."/>
            <person name="Harvill E.T."/>
        </authorList>
    </citation>
    <scope>NUCLEOTIDE SEQUENCE [LARGE SCALE GENOMIC DNA]</scope>
    <source>
        <strain evidence="4 5">253</strain>
    </source>
</reference>
<dbReference type="HOGENOM" id="CLU_026574_3_2_4"/>
<dbReference type="PANTHER" id="PTHR16943:SF8">
    <property type="entry name" value="2-METHYLCITRATE DEHYDRATASE"/>
    <property type="match status" value="1"/>
</dbReference>
<dbReference type="Pfam" id="PF03972">
    <property type="entry name" value="MmgE_PrpD_N"/>
    <property type="match status" value="1"/>
</dbReference>
<dbReference type="PANTHER" id="PTHR16943">
    <property type="entry name" value="2-METHYLCITRATE DEHYDRATASE-RELATED"/>
    <property type="match status" value="1"/>
</dbReference>
<dbReference type="RefSeq" id="WP_003809386.1">
    <property type="nucleotide sequence ID" value="NC_019382.1"/>
</dbReference>
<dbReference type="Proteomes" id="UP000007564">
    <property type="component" value="Chromosome"/>
</dbReference>
<evidence type="ECO:0000259" key="2">
    <source>
        <dbReference type="Pfam" id="PF03972"/>
    </source>
</evidence>
<evidence type="ECO:0000313" key="4">
    <source>
        <dbReference type="EMBL" id="CCJ54026.1"/>
    </source>
</evidence>
<evidence type="ECO:0000259" key="3">
    <source>
        <dbReference type="Pfam" id="PF19305"/>
    </source>
</evidence>
<gene>
    <name evidence="4" type="ORF">BN112_2109</name>
</gene>
<dbReference type="SUPFAM" id="SSF103378">
    <property type="entry name" value="2-methylcitrate dehydratase PrpD"/>
    <property type="match status" value="1"/>
</dbReference>
<dbReference type="EMBL" id="HE965806">
    <property type="protein sequence ID" value="CCJ54026.1"/>
    <property type="molecule type" value="Genomic_DNA"/>
</dbReference>
<organism evidence="4 5">
    <name type="scientific">Bordetella bronchiseptica 253</name>
    <dbReference type="NCBI Taxonomy" id="568707"/>
    <lineage>
        <taxon>Bacteria</taxon>
        <taxon>Pseudomonadati</taxon>
        <taxon>Pseudomonadota</taxon>
        <taxon>Betaproteobacteria</taxon>
        <taxon>Burkholderiales</taxon>
        <taxon>Alcaligenaceae</taxon>
        <taxon>Bordetella</taxon>
    </lineage>
</organism>
<dbReference type="Pfam" id="PF19305">
    <property type="entry name" value="MmgE_PrpD_C"/>
    <property type="match status" value="1"/>
</dbReference>
<dbReference type="Gene3D" id="1.10.4100.10">
    <property type="entry name" value="2-methylcitrate dehydratase PrpD"/>
    <property type="match status" value="1"/>
</dbReference>
<evidence type="ECO:0000313" key="5">
    <source>
        <dbReference type="Proteomes" id="UP000007564"/>
    </source>
</evidence>
<proteinExistence type="inferred from homology"/>